<dbReference type="EMBL" id="GBRH01280609">
    <property type="protein sequence ID" value="JAD17286.1"/>
    <property type="molecule type" value="Transcribed_RNA"/>
</dbReference>
<evidence type="ECO:0000313" key="1">
    <source>
        <dbReference type="EMBL" id="JAD17286.1"/>
    </source>
</evidence>
<reference evidence="1" key="2">
    <citation type="journal article" date="2015" name="Data Brief">
        <title>Shoot transcriptome of the giant reed, Arundo donax.</title>
        <authorList>
            <person name="Barrero R.A."/>
            <person name="Guerrero F.D."/>
            <person name="Moolhuijzen P."/>
            <person name="Goolsby J.A."/>
            <person name="Tidwell J."/>
            <person name="Bellgard S.E."/>
            <person name="Bellgard M.I."/>
        </authorList>
    </citation>
    <scope>NUCLEOTIDE SEQUENCE</scope>
    <source>
        <tissue evidence="1">Shoot tissue taken approximately 20 cm above the soil surface</tissue>
    </source>
</reference>
<sequence>MGPNHRILSMPVQQQMRCLVCFSPLWLAVSTQYSSVFT</sequence>
<dbReference type="AlphaFoldDB" id="A0A0A8XTT1"/>
<protein>
    <submittedName>
        <fullName evidence="1">Uncharacterized protein</fullName>
    </submittedName>
</protein>
<reference evidence="1" key="1">
    <citation type="submission" date="2014-09" db="EMBL/GenBank/DDBJ databases">
        <authorList>
            <person name="Magalhaes I.L.F."/>
            <person name="Oliveira U."/>
            <person name="Santos F.R."/>
            <person name="Vidigal T.H.D.A."/>
            <person name="Brescovit A.D."/>
            <person name="Santos A.J."/>
        </authorList>
    </citation>
    <scope>NUCLEOTIDE SEQUENCE</scope>
    <source>
        <tissue evidence="1">Shoot tissue taken approximately 20 cm above the soil surface</tissue>
    </source>
</reference>
<proteinExistence type="predicted"/>
<name>A0A0A8XTT1_ARUDO</name>
<organism evidence="1">
    <name type="scientific">Arundo donax</name>
    <name type="common">Giant reed</name>
    <name type="synonym">Donax arundinaceus</name>
    <dbReference type="NCBI Taxonomy" id="35708"/>
    <lineage>
        <taxon>Eukaryota</taxon>
        <taxon>Viridiplantae</taxon>
        <taxon>Streptophyta</taxon>
        <taxon>Embryophyta</taxon>
        <taxon>Tracheophyta</taxon>
        <taxon>Spermatophyta</taxon>
        <taxon>Magnoliopsida</taxon>
        <taxon>Liliopsida</taxon>
        <taxon>Poales</taxon>
        <taxon>Poaceae</taxon>
        <taxon>PACMAD clade</taxon>
        <taxon>Arundinoideae</taxon>
        <taxon>Arundineae</taxon>
        <taxon>Arundo</taxon>
    </lineage>
</organism>
<accession>A0A0A8XTT1</accession>